<feature type="compositionally biased region" description="Polar residues" evidence="2">
    <location>
        <begin position="1"/>
        <end position="13"/>
    </location>
</feature>
<evidence type="ECO:0000313" key="4">
    <source>
        <dbReference type="EMBL" id="CAH2066320.1"/>
    </source>
</evidence>
<dbReference type="Pfam" id="PF12697">
    <property type="entry name" value="Abhydrolase_6"/>
    <property type="match status" value="1"/>
</dbReference>
<feature type="region of interest" description="Disordered" evidence="2">
    <location>
        <begin position="51"/>
        <end position="95"/>
    </location>
</feature>
<dbReference type="GO" id="GO:0009694">
    <property type="term" value="P:jasmonic acid metabolic process"/>
    <property type="evidence" value="ECO:0007669"/>
    <property type="project" value="TreeGrafter"/>
</dbReference>
<dbReference type="GO" id="GO:0009696">
    <property type="term" value="P:salicylic acid metabolic process"/>
    <property type="evidence" value="ECO:0007669"/>
    <property type="project" value="TreeGrafter"/>
</dbReference>
<dbReference type="InterPro" id="IPR029058">
    <property type="entry name" value="AB_hydrolase_fold"/>
</dbReference>
<dbReference type="Gene3D" id="3.40.50.1820">
    <property type="entry name" value="alpha/beta hydrolase"/>
    <property type="match status" value="1"/>
</dbReference>
<protein>
    <recommendedName>
        <fullName evidence="3">AB hydrolase-1 domain-containing protein</fullName>
    </recommendedName>
</protein>
<dbReference type="GO" id="GO:0080031">
    <property type="term" value="F:methyl salicylate esterase activity"/>
    <property type="evidence" value="ECO:0007669"/>
    <property type="project" value="TreeGrafter"/>
</dbReference>
<evidence type="ECO:0000256" key="2">
    <source>
        <dbReference type="SAM" id="MobiDB-lite"/>
    </source>
</evidence>
<reference evidence="4 5" key="1">
    <citation type="submission" date="2022-03" db="EMBL/GenBank/DDBJ databases">
        <authorList>
            <person name="Nunn A."/>
            <person name="Chopra R."/>
            <person name="Nunn A."/>
            <person name="Contreras Garrido A."/>
        </authorList>
    </citation>
    <scope>NUCLEOTIDE SEQUENCE [LARGE SCALE GENOMIC DNA]</scope>
</reference>
<evidence type="ECO:0000256" key="1">
    <source>
        <dbReference type="ARBA" id="ARBA00022801"/>
    </source>
</evidence>
<dbReference type="PANTHER" id="PTHR10992">
    <property type="entry name" value="METHYLESTERASE FAMILY MEMBER"/>
    <property type="match status" value="1"/>
</dbReference>
<feature type="domain" description="AB hydrolase-1" evidence="3">
    <location>
        <begin position="207"/>
        <end position="447"/>
    </location>
</feature>
<dbReference type="EMBL" id="OU466861">
    <property type="protein sequence ID" value="CAH2066320.1"/>
    <property type="molecule type" value="Genomic_DNA"/>
</dbReference>
<accession>A0AAU9SET0</accession>
<feature type="region of interest" description="Disordered" evidence="2">
    <location>
        <begin position="1"/>
        <end position="37"/>
    </location>
</feature>
<proteinExistence type="predicted"/>
<feature type="compositionally biased region" description="Polar residues" evidence="2">
    <location>
        <begin position="109"/>
        <end position="128"/>
    </location>
</feature>
<evidence type="ECO:0000259" key="3">
    <source>
        <dbReference type="Pfam" id="PF12697"/>
    </source>
</evidence>
<feature type="compositionally biased region" description="Basic and acidic residues" evidence="2">
    <location>
        <begin position="81"/>
        <end position="94"/>
    </location>
</feature>
<dbReference type="InterPro" id="IPR045889">
    <property type="entry name" value="MES/HNL"/>
</dbReference>
<feature type="compositionally biased region" description="Low complexity" evidence="2">
    <location>
        <begin position="56"/>
        <end position="68"/>
    </location>
</feature>
<dbReference type="FunFam" id="3.40.50.1820:FF:000025">
    <property type="entry name" value="putative methylesterase 11, chloroplastic"/>
    <property type="match status" value="1"/>
</dbReference>
<dbReference type="SUPFAM" id="SSF53474">
    <property type="entry name" value="alpha/beta-Hydrolases"/>
    <property type="match status" value="1"/>
</dbReference>
<dbReference type="GO" id="GO:0080032">
    <property type="term" value="F:methyl jasmonate esterase activity"/>
    <property type="evidence" value="ECO:0007669"/>
    <property type="project" value="TreeGrafter"/>
</dbReference>
<dbReference type="GO" id="GO:0080030">
    <property type="term" value="F:methyl indole-3-acetate esterase activity"/>
    <property type="evidence" value="ECO:0007669"/>
    <property type="project" value="TreeGrafter"/>
</dbReference>
<dbReference type="Proteomes" id="UP000836841">
    <property type="component" value="Chromosome 5"/>
</dbReference>
<feature type="region of interest" description="Disordered" evidence="2">
    <location>
        <begin position="109"/>
        <end position="129"/>
    </location>
</feature>
<evidence type="ECO:0000313" key="5">
    <source>
        <dbReference type="Proteomes" id="UP000836841"/>
    </source>
</evidence>
<gene>
    <name evidence="4" type="ORF">TAV2_LOCUS15536</name>
</gene>
<keyword evidence="1" id="KW-0378">Hydrolase</keyword>
<sequence>MGNSLRCISQEQDPNQKKPSVVNGGGESSNSEKHVRRLSLIPSFRRRTLLPSLSCSGSSTSSSSTSKKGGIKTKKKIRERHHQEHHHDREKDSLIQEQTVAATNILFSQTPRNSNSAPPFRRSTSVVYPSTQPPPASAVAAVTGSVSGVLTPKKSTCGFVRSSSNRQRSSTDPVLKPNQLLDKASTFNCLLPPNIELKVEGAETKRFVLVHGGGFGAWCWYKTITLLEKHGFQVDAVDLTGSGVSSFDTNNITSLAQYVKPLLHFFDTLKPNEKVILVGHDFGGACMSYAMEMFPSKISKAVFISAAMLANAQSTLDLFNQQADSNYDLMEQVHIFLYANGKKNPPTAVDFDRSLLRDFFFNQSPPKDVALASVSMRPIPFAPVVEKLHVSEKNYGSIRRFYIKTMEDDYAVPVSLQEAMIKSNPPEQVFQLKGSDHAPFFSRPQSLNRILVEISQIPAKKSS</sequence>
<dbReference type="AlphaFoldDB" id="A0AAU9SET0"/>
<feature type="compositionally biased region" description="Basic residues" evidence="2">
    <location>
        <begin position="69"/>
        <end position="80"/>
    </location>
</feature>
<dbReference type="PANTHER" id="PTHR10992:SF1025">
    <property type="entry name" value="METHYLESTERASE 15, CHLOROPLASTIC-RELATED"/>
    <property type="match status" value="1"/>
</dbReference>
<keyword evidence="5" id="KW-1185">Reference proteome</keyword>
<organism evidence="4 5">
    <name type="scientific">Thlaspi arvense</name>
    <name type="common">Field penny-cress</name>
    <dbReference type="NCBI Taxonomy" id="13288"/>
    <lineage>
        <taxon>Eukaryota</taxon>
        <taxon>Viridiplantae</taxon>
        <taxon>Streptophyta</taxon>
        <taxon>Embryophyta</taxon>
        <taxon>Tracheophyta</taxon>
        <taxon>Spermatophyta</taxon>
        <taxon>Magnoliopsida</taxon>
        <taxon>eudicotyledons</taxon>
        <taxon>Gunneridae</taxon>
        <taxon>Pentapetalae</taxon>
        <taxon>rosids</taxon>
        <taxon>malvids</taxon>
        <taxon>Brassicales</taxon>
        <taxon>Brassicaceae</taxon>
        <taxon>Thlaspideae</taxon>
        <taxon>Thlaspi</taxon>
    </lineage>
</organism>
<name>A0AAU9SET0_THLAR</name>
<dbReference type="InterPro" id="IPR000073">
    <property type="entry name" value="AB_hydrolase_1"/>
</dbReference>